<dbReference type="KEGG" id="glz:GLAREA_07395"/>
<feature type="domain" description="Heterokaryon incompatibility" evidence="1">
    <location>
        <begin position="26"/>
        <end position="172"/>
    </location>
</feature>
<dbReference type="AlphaFoldDB" id="S3D172"/>
<evidence type="ECO:0000259" key="1">
    <source>
        <dbReference type="Pfam" id="PF06985"/>
    </source>
</evidence>
<dbReference type="RefSeq" id="XP_008080274.1">
    <property type="nucleotide sequence ID" value="XM_008082083.1"/>
</dbReference>
<dbReference type="GeneID" id="19466448"/>
<accession>S3D172</accession>
<sequence>MNVLPLRVIDVETMCLRQTGNEENSYAALSYCWGGDQLFKTTRANISSRIGGARLDGLPRTLLDAVQVCKQLQIRYLWVDALCIIQDDETDKAREIAKMRMTFNRATLVIAASRARDANAGFLEDANIPSDGVVMLPAKFSETCRGEVGIVKVPLESSGHEPLNQRGWAYQEISLARRALIYTDQGMVWQCSAVFDRLAYDGMRIRSHPSHDLVVATQEFEPGPVQRDIWDQLVRIYTLRNLTFPDDRLEALAGIAAMAASMWNNRYFAGLWEQDMQSQLGWRVDNTALANRNWKALEAPSWSWASVDGSVCDVVRSFYAETPREARVISCEVKLASRDNPFGRVVSGRLTIEGYTVEARYAKQSWLENTRMDFDGRPLNVEDLDDT</sequence>
<dbReference type="PANTHER" id="PTHR33112">
    <property type="entry name" value="DOMAIN PROTEIN, PUTATIVE-RELATED"/>
    <property type="match status" value="1"/>
</dbReference>
<dbReference type="InterPro" id="IPR010730">
    <property type="entry name" value="HET"/>
</dbReference>
<dbReference type="EMBL" id="KE145359">
    <property type="protein sequence ID" value="EPE32262.1"/>
    <property type="molecule type" value="Genomic_DNA"/>
</dbReference>
<dbReference type="Proteomes" id="UP000016922">
    <property type="component" value="Unassembled WGS sequence"/>
</dbReference>
<evidence type="ECO:0000313" key="2">
    <source>
        <dbReference type="EMBL" id="EPE32262.1"/>
    </source>
</evidence>
<gene>
    <name evidence="2" type="ORF">GLAREA_07395</name>
</gene>
<dbReference type="OMA" id="WLENTRM"/>
<dbReference type="eggNOG" id="ENOG502RZ77">
    <property type="taxonomic scope" value="Eukaryota"/>
</dbReference>
<evidence type="ECO:0000313" key="3">
    <source>
        <dbReference type="Proteomes" id="UP000016922"/>
    </source>
</evidence>
<dbReference type="PANTHER" id="PTHR33112:SF16">
    <property type="entry name" value="HETEROKARYON INCOMPATIBILITY DOMAIN-CONTAINING PROTEIN"/>
    <property type="match status" value="1"/>
</dbReference>
<protein>
    <recommendedName>
        <fullName evidence="1">Heterokaryon incompatibility domain-containing protein</fullName>
    </recommendedName>
</protein>
<dbReference type="Pfam" id="PF06985">
    <property type="entry name" value="HET"/>
    <property type="match status" value="1"/>
</dbReference>
<dbReference type="OrthoDB" id="5125733at2759"/>
<dbReference type="HOGENOM" id="CLU_002639_8_3_1"/>
<keyword evidence="3" id="KW-1185">Reference proteome</keyword>
<proteinExistence type="predicted"/>
<name>S3D172_GLAL2</name>
<dbReference type="STRING" id="1116229.S3D172"/>
<reference evidence="2 3" key="1">
    <citation type="journal article" date="2013" name="BMC Genomics">
        <title>Genomics-driven discovery of the pneumocandin biosynthetic gene cluster in the fungus Glarea lozoyensis.</title>
        <authorList>
            <person name="Chen L."/>
            <person name="Yue Q."/>
            <person name="Zhang X."/>
            <person name="Xiang M."/>
            <person name="Wang C."/>
            <person name="Li S."/>
            <person name="Che Y."/>
            <person name="Ortiz-Lopez F.J."/>
            <person name="Bills G.F."/>
            <person name="Liu X."/>
            <person name="An Z."/>
        </authorList>
    </citation>
    <scope>NUCLEOTIDE SEQUENCE [LARGE SCALE GENOMIC DNA]</scope>
    <source>
        <strain evidence="3">ATCC 20868 / MF5171</strain>
    </source>
</reference>
<organism evidence="2 3">
    <name type="scientific">Glarea lozoyensis (strain ATCC 20868 / MF5171)</name>
    <dbReference type="NCBI Taxonomy" id="1116229"/>
    <lineage>
        <taxon>Eukaryota</taxon>
        <taxon>Fungi</taxon>
        <taxon>Dikarya</taxon>
        <taxon>Ascomycota</taxon>
        <taxon>Pezizomycotina</taxon>
        <taxon>Leotiomycetes</taxon>
        <taxon>Helotiales</taxon>
        <taxon>Helotiaceae</taxon>
        <taxon>Glarea</taxon>
    </lineage>
</organism>